<evidence type="ECO:0000259" key="2">
    <source>
        <dbReference type="PROSITE" id="PS50132"/>
    </source>
</evidence>
<organism evidence="3 4">
    <name type="scientific">Acrasis kona</name>
    <dbReference type="NCBI Taxonomy" id="1008807"/>
    <lineage>
        <taxon>Eukaryota</taxon>
        <taxon>Discoba</taxon>
        <taxon>Heterolobosea</taxon>
        <taxon>Tetramitia</taxon>
        <taxon>Eutetramitia</taxon>
        <taxon>Acrasidae</taxon>
        <taxon>Acrasis</taxon>
    </lineage>
</organism>
<reference evidence="3 4" key="1">
    <citation type="submission" date="2024-03" db="EMBL/GenBank/DDBJ databases">
        <title>The Acrasis kona genome and developmental transcriptomes reveal deep origins of eukaryotic multicellular pathways.</title>
        <authorList>
            <person name="Sheikh S."/>
            <person name="Fu C.-J."/>
            <person name="Brown M.W."/>
            <person name="Baldauf S.L."/>
        </authorList>
    </citation>
    <scope>NUCLEOTIDE SEQUENCE [LARGE SCALE GENOMIC DNA]</scope>
    <source>
        <strain evidence="3 4">ATCC MYA-3509</strain>
    </source>
</reference>
<keyword evidence="1" id="KW-1133">Transmembrane helix</keyword>
<protein>
    <submittedName>
        <fullName evidence="3">Regulator of G-protein signaling</fullName>
    </submittedName>
</protein>
<dbReference type="SMART" id="SM00315">
    <property type="entry name" value="RGS"/>
    <property type="match status" value="1"/>
</dbReference>
<keyword evidence="1" id="KW-0472">Membrane</keyword>
<proteinExistence type="predicted"/>
<comment type="caution">
    <text evidence="3">The sequence shown here is derived from an EMBL/GenBank/DDBJ whole genome shotgun (WGS) entry which is preliminary data.</text>
</comment>
<evidence type="ECO:0000313" key="4">
    <source>
        <dbReference type="Proteomes" id="UP001431209"/>
    </source>
</evidence>
<gene>
    <name evidence="3" type="ORF">AKO1_011283</name>
</gene>
<dbReference type="Pfam" id="PF00615">
    <property type="entry name" value="RGS"/>
    <property type="match status" value="1"/>
</dbReference>
<dbReference type="InterPro" id="IPR036305">
    <property type="entry name" value="RGS_sf"/>
</dbReference>
<sequence length="241" mass="27862">MVPSIWFIAYPPLYDSLVAFIICFVSFRSSLNYNSRRRNLRQQSNPTTRRSVINGRRKTNVDIILEDIFAKKEFLTFAEKSFCPETILAYNDIQEYKSLDTDEKRKAKAAFIYEQYLNQKSAPLLLNLPNYKDFNAAIEKAISFELHNKISPDTPTSPISPVSSTPIVLDKNADCILSPEDNVICKSLFDKLERQVKIEMLDTYVRFKRTLQYKKITETIPELLEEDLIESSIDPVSVNIE</sequence>
<evidence type="ECO:0000313" key="3">
    <source>
        <dbReference type="EMBL" id="KAL0481898.1"/>
    </source>
</evidence>
<dbReference type="Proteomes" id="UP001431209">
    <property type="component" value="Unassembled WGS sequence"/>
</dbReference>
<evidence type="ECO:0000256" key="1">
    <source>
        <dbReference type="SAM" id="Phobius"/>
    </source>
</evidence>
<dbReference type="InterPro" id="IPR044926">
    <property type="entry name" value="RGS_subdomain_2"/>
</dbReference>
<keyword evidence="4" id="KW-1185">Reference proteome</keyword>
<feature type="transmembrane region" description="Helical" evidence="1">
    <location>
        <begin position="12"/>
        <end position="31"/>
    </location>
</feature>
<dbReference type="EMBL" id="JAOPGA020000797">
    <property type="protein sequence ID" value="KAL0481898.1"/>
    <property type="molecule type" value="Genomic_DNA"/>
</dbReference>
<keyword evidence="1" id="KW-0812">Transmembrane</keyword>
<dbReference type="Gene3D" id="1.10.167.10">
    <property type="entry name" value="Regulator of G-protein Signalling 4, domain 2"/>
    <property type="match status" value="1"/>
</dbReference>
<accession>A0AAW2YYK5</accession>
<dbReference type="SUPFAM" id="SSF48097">
    <property type="entry name" value="Regulator of G-protein signaling, RGS"/>
    <property type="match status" value="1"/>
</dbReference>
<feature type="domain" description="RGS" evidence="2">
    <location>
        <begin position="60"/>
        <end position="121"/>
    </location>
</feature>
<dbReference type="AlphaFoldDB" id="A0AAW2YYK5"/>
<dbReference type="PROSITE" id="PS50132">
    <property type="entry name" value="RGS"/>
    <property type="match status" value="1"/>
</dbReference>
<dbReference type="InterPro" id="IPR016137">
    <property type="entry name" value="RGS"/>
</dbReference>
<name>A0AAW2YYK5_9EUKA</name>